<sequence length="373" mass="41435">MMSSSLWSSRPCIALWSVGFWAVNISHLLFLSLRNTISPLRSVPQWSYRLSMGTAFMRAVYRYLSAVRFQQPLKKVPGKSGDRFVLIEPPKDTAPLRGVLDPLSAAAKPAPVSAVWFPSHVMAPSDNPSRRRKVVLYAAGGGFVTGFDPALVAKIVLPIITSDHFGATHVFNVQYRLASDVDPFPGALFDFFAVYQYVLDLGVAAADIVLMGDSAGGNLVLALLRYLVDHRLPQPGAAAIFSPWVEVTRQAVEKIDNSHIARYDVLDAPVIYWGVEAYRPKGRAVTQEEERYISPLGHPFRLETPLYIEAGALEGLFESISIFASQMADVKGNRVQFHSFEDMPHDFFALWPAIGTKKEACEALERARNFFEE</sequence>
<evidence type="ECO:0000256" key="2">
    <source>
        <dbReference type="SAM" id="Phobius"/>
    </source>
</evidence>
<organism evidence="4 5">
    <name type="scientific">Apiospora arundinis</name>
    <dbReference type="NCBI Taxonomy" id="335852"/>
    <lineage>
        <taxon>Eukaryota</taxon>
        <taxon>Fungi</taxon>
        <taxon>Dikarya</taxon>
        <taxon>Ascomycota</taxon>
        <taxon>Pezizomycotina</taxon>
        <taxon>Sordariomycetes</taxon>
        <taxon>Xylariomycetidae</taxon>
        <taxon>Amphisphaeriales</taxon>
        <taxon>Apiosporaceae</taxon>
        <taxon>Apiospora</taxon>
    </lineage>
</organism>
<keyword evidence="2" id="KW-1133">Transmembrane helix</keyword>
<protein>
    <submittedName>
        <fullName evidence="4">Alpha/Beta hydrolase protein</fullName>
    </submittedName>
</protein>
<dbReference type="EMBL" id="JAPCWZ010000007">
    <property type="protein sequence ID" value="KAK8856970.1"/>
    <property type="molecule type" value="Genomic_DNA"/>
</dbReference>
<evidence type="ECO:0000259" key="3">
    <source>
        <dbReference type="Pfam" id="PF07859"/>
    </source>
</evidence>
<keyword evidence="2" id="KW-0812">Transmembrane</keyword>
<feature type="domain" description="Alpha/beta hydrolase fold-3" evidence="3">
    <location>
        <begin position="135"/>
        <end position="348"/>
    </location>
</feature>
<dbReference type="SUPFAM" id="SSF53474">
    <property type="entry name" value="alpha/beta-Hydrolases"/>
    <property type="match status" value="1"/>
</dbReference>
<accession>A0ABR2I5W9</accession>
<dbReference type="Gene3D" id="3.40.50.1820">
    <property type="entry name" value="alpha/beta hydrolase"/>
    <property type="match status" value="1"/>
</dbReference>
<dbReference type="InterPro" id="IPR029058">
    <property type="entry name" value="AB_hydrolase_fold"/>
</dbReference>
<keyword evidence="2" id="KW-0472">Membrane</keyword>
<dbReference type="PANTHER" id="PTHR48081">
    <property type="entry name" value="AB HYDROLASE SUPERFAMILY PROTEIN C4A8.06C"/>
    <property type="match status" value="1"/>
</dbReference>
<comment type="caution">
    <text evidence="4">The sequence shown here is derived from an EMBL/GenBank/DDBJ whole genome shotgun (WGS) entry which is preliminary data.</text>
</comment>
<dbReference type="PANTHER" id="PTHR48081:SF8">
    <property type="entry name" value="ALPHA_BETA HYDROLASE FOLD-3 DOMAIN-CONTAINING PROTEIN-RELATED"/>
    <property type="match status" value="1"/>
</dbReference>
<dbReference type="InterPro" id="IPR050300">
    <property type="entry name" value="GDXG_lipolytic_enzyme"/>
</dbReference>
<dbReference type="InterPro" id="IPR013094">
    <property type="entry name" value="AB_hydrolase_3"/>
</dbReference>
<evidence type="ECO:0000313" key="5">
    <source>
        <dbReference type="Proteomes" id="UP001390339"/>
    </source>
</evidence>
<name>A0ABR2I5W9_9PEZI</name>
<keyword evidence="1 4" id="KW-0378">Hydrolase</keyword>
<dbReference type="GO" id="GO:0016787">
    <property type="term" value="F:hydrolase activity"/>
    <property type="evidence" value="ECO:0007669"/>
    <property type="project" value="UniProtKB-KW"/>
</dbReference>
<dbReference type="Proteomes" id="UP001390339">
    <property type="component" value="Unassembled WGS sequence"/>
</dbReference>
<dbReference type="Pfam" id="PF07859">
    <property type="entry name" value="Abhydrolase_3"/>
    <property type="match status" value="1"/>
</dbReference>
<proteinExistence type="predicted"/>
<keyword evidence="5" id="KW-1185">Reference proteome</keyword>
<gene>
    <name evidence="4" type="ORF">PGQ11_012882</name>
</gene>
<evidence type="ECO:0000313" key="4">
    <source>
        <dbReference type="EMBL" id="KAK8856970.1"/>
    </source>
</evidence>
<feature type="transmembrane region" description="Helical" evidence="2">
    <location>
        <begin position="12"/>
        <end position="34"/>
    </location>
</feature>
<evidence type="ECO:0000256" key="1">
    <source>
        <dbReference type="ARBA" id="ARBA00022801"/>
    </source>
</evidence>
<reference evidence="4 5" key="1">
    <citation type="journal article" date="2024" name="IMA Fungus">
        <title>Apiospora arundinis, a panoply of carbohydrate-active enzymes and secondary metabolites.</title>
        <authorList>
            <person name="Sorensen T."/>
            <person name="Petersen C."/>
            <person name="Muurmann A.T."/>
            <person name="Christiansen J.V."/>
            <person name="Brundto M.L."/>
            <person name="Overgaard C.K."/>
            <person name="Boysen A.T."/>
            <person name="Wollenberg R.D."/>
            <person name="Larsen T.O."/>
            <person name="Sorensen J.L."/>
            <person name="Nielsen K.L."/>
            <person name="Sondergaard T.E."/>
        </authorList>
    </citation>
    <scope>NUCLEOTIDE SEQUENCE [LARGE SCALE GENOMIC DNA]</scope>
    <source>
        <strain evidence="4 5">AAU 773</strain>
    </source>
</reference>